<evidence type="ECO:0000313" key="2">
    <source>
        <dbReference type="Proteomes" id="UP000051673"/>
    </source>
</evidence>
<dbReference type="RefSeq" id="WP_057786356.1">
    <property type="nucleotide sequence ID" value="NZ_JQCD01000017.1"/>
</dbReference>
<protein>
    <recommendedName>
        <fullName evidence="3">Phage major tail protein</fullName>
    </recommendedName>
</protein>
<keyword evidence="2" id="KW-1185">Reference proteome</keyword>
<dbReference type="PATRIC" id="fig|1620.3.peg.1452"/>
<proteinExistence type="predicted"/>
<evidence type="ECO:0000313" key="1">
    <source>
        <dbReference type="EMBL" id="KRN77586.1"/>
    </source>
</evidence>
<dbReference type="InterPro" id="IPR006490">
    <property type="entry name" value="Maj_tail_phi13"/>
</dbReference>
<dbReference type="STRING" id="1620.IV67_GL001429"/>
<dbReference type="Proteomes" id="UP000051673">
    <property type="component" value="Unassembled WGS sequence"/>
</dbReference>
<dbReference type="EMBL" id="JQCD01000017">
    <property type="protein sequence ID" value="KRN77586.1"/>
    <property type="molecule type" value="Genomic_DNA"/>
</dbReference>
<name>A0A0R2JK14_9LACO</name>
<dbReference type="InterPro" id="IPR006724">
    <property type="entry name" value="Phage_TTP"/>
</dbReference>
<dbReference type="AlphaFoldDB" id="A0A0R2JK14"/>
<organism evidence="1 2">
    <name type="scientific">Weissella minor</name>
    <dbReference type="NCBI Taxonomy" id="1620"/>
    <lineage>
        <taxon>Bacteria</taxon>
        <taxon>Bacillati</taxon>
        <taxon>Bacillota</taxon>
        <taxon>Bacilli</taxon>
        <taxon>Lactobacillales</taxon>
        <taxon>Lactobacillaceae</taxon>
        <taxon>Weissella</taxon>
    </lineage>
</organism>
<gene>
    <name evidence="1" type="ORF">IV67_GL001429</name>
</gene>
<evidence type="ECO:0008006" key="3">
    <source>
        <dbReference type="Google" id="ProtNLM"/>
    </source>
</evidence>
<sequence>MAQSLTLHSGILYGFERLHVFLYTGSTPEYFVIEGKAGEGGTQKLEIEGLSKEPTTVAASDITYYLARKGVGKVTANLTLLDVPFERENLMLGRKTTTDGTSLIGKETEAPEAAFIAESHLDDGTPVYISVLRGVFRREKTGADSIDPDEEFKPEGAEYVFTAQTLISDDKDFNGNTVATHIGDDAGKEHLFTVLGFEKPTIPAAPAK</sequence>
<dbReference type="NCBIfam" id="TIGR01603">
    <property type="entry name" value="maj_tail_phi13"/>
    <property type="match status" value="1"/>
</dbReference>
<comment type="caution">
    <text evidence="1">The sequence shown here is derived from an EMBL/GenBank/DDBJ whole genome shotgun (WGS) entry which is preliminary data.</text>
</comment>
<dbReference type="Pfam" id="PF04630">
    <property type="entry name" value="Phage_TTP_1"/>
    <property type="match status" value="1"/>
</dbReference>
<reference evidence="1 2" key="1">
    <citation type="journal article" date="2015" name="Genome Announc.">
        <title>Expanding the biotechnology potential of lactobacilli through comparative genomics of 213 strains and associated genera.</title>
        <authorList>
            <person name="Sun Z."/>
            <person name="Harris H.M."/>
            <person name="McCann A."/>
            <person name="Guo C."/>
            <person name="Argimon S."/>
            <person name="Zhang W."/>
            <person name="Yang X."/>
            <person name="Jeffery I.B."/>
            <person name="Cooney J.C."/>
            <person name="Kagawa T.F."/>
            <person name="Liu W."/>
            <person name="Song Y."/>
            <person name="Salvetti E."/>
            <person name="Wrobel A."/>
            <person name="Rasinkangas P."/>
            <person name="Parkhill J."/>
            <person name="Rea M.C."/>
            <person name="O'Sullivan O."/>
            <person name="Ritari J."/>
            <person name="Douillard F.P."/>
            <person name="Paul Ross R."/>
            <person name="Yang R."/>
            <person name="Briner A.E."/>
            <person name="Felis G.E."/>
            <person name="de Vos W.M."/>
            <person name="Barrangou R."/>
            <person name="Klaenhammer T.R."/>
            <person name="Caufield P.W."/>
            <person name="Cui Y."/>
            <person name="Zhang H."/>
            <person name="O'Toole P.W."/>
        </authorList>
    </citation>
    <scope>NUCLEOTIDE SEQUENCE [LARGE SCALE GENOMIC DNA]</scope>
    <source>
        <strain evidence="1 2">DSM 20014</strain>
    </source>
</reference>
<dbReference type="OrthoDB" id="2408663at2"/>
<accession>A0A0R2JK14</accession>